<comment type="similarity">
    <text evidence="1">Belongs to the actin family.</text>
</comment>
<gene>
    <name evidence="3" type="primary">RvY_11558-1</name>
    <name evidence="3" type="synonym">RvY_11558.1</name>
    <name evidence="3" type="ORF">RvY_11558</name>
</gene>
<dbReference type="Proteomes" id="UP000186922">
    <property type="component" value="Unassembled WGS sequence"/>
</dbReference>
<dbReference type="STRING" id="947166.A0A1D1VIX5"/>
<dbReference type="Gene3D" id="3.30.420.40">
    <property type="match status" value="2"/>
</dbReference>
<dbReference type="InterPro" id="IPR004000">
    <property type="entry name" value="Actin"/>
</dbReference>
<evidence type="ECO:0000313" key="4">
    <source>
        <dbReference type="Proteomes" id="UP000186922"/>
    </source>
</evidence>
<evidence type="ECO:0008006" key="5">
    <source>
        <dbReference type="Google" id="ProtNLM"/>
    </source>
</evidence>
<dbReference type="InterPro" id="IPR043129">
    <property type="entry name" value="ATPase_NBD"/>
</dbReference>
<keyword evidence="4" id="KW-1185">Reference proteome</keyword>
<organism evidence="3 4">
    <name type="scientific">Ramazzottius varieornatus</name>
    <name type="common">Water bear</name>
    <name type="synonym">Tardigrade</name>
    <dbReference type="NCBI Taxonomy" id="947166"/>
    <lineage>
        <taxon>Eukaryota</taxon>
        <taxon>Metazoa</taxon>
        <taxon>Ecdysozoa</taxon>
        <taxon>Tardigrada</taxon>
        <taxon>Eutardigrada</taxon>
        <taxon>Parachela</taxon>
        <taxon>Hypsibioidea</taxon>
        <taxon>Ramazzottiidae</taxon>
        <taxon>Ramazzottius</taxon>
    </lineage>
</organism>
<dbReference type="AlphaFoldDB" id="A0A1D1VIX5"/>
<dbReference type="SMART" id="SM00268">
    <property type="entry name" value="ACTIN"/>
    <property type="match status" value="1"/>
</dbReference>
<evidence type="ECO:0000313" key="3">
    <source>
        <dbReference type="EMBL" id="GAV00756.1"/>
    </source>
</evidence>
<protein>
    <recommendedName>
        <fullName evidence="5">Actin-related protein 10</fullName>
    </recommendedName>
</protein>
<dbReference type="CDD" id="cd10207">
    <property type="entry name" value="ASKHA_NBD_Arp10"/>
    <property type="match status" value="1"/>
</dbReference>
<proteinExistence type="inferred from homology"/>
<dbReference type="SUPFAM" id="SSF53067">
    <property type="entry name" value="Actin-like ATPase domain"/>
    <property type="match status" value="2"/>
</dbReference>
<feature type="region of interest" description="Disordered" evidence="2">
    <location>
        <begin position="190"/>
        <end position="220"/>
    </location>
</feature>
<evidence type="ECO:0000256" key="2">
    <source>
        <dbReference type="SAM" id="MobiDB-lite"/>
    </source>
</evidence>
<dbReference type="OrthoDB" id="337660at2759"/>
<name>A0A1D1VIX5_RAMVA</name>
<dbReference type="Pfam" id="PF00022">
    <property type="entry name" value="Actin"/>
    <property type="match status" value="2"/>
</dbReference>
<evidence type="ECO:0000256" key="1">
    <source>
        <dbReference type="RuleBase" id="RU000487"/>
    </source>
</evidence>
<feature type="compositionally biased region" description="Polar residues" evidence="2">
    <location>
        <begin position="202"/>
        <end position="216"/>
    </location>
</feature>
<accession>A0A1D1VIX5</accession>
<dbReference type="EMBL" id="BDGG01000006">
    <property type="protein sequence ID" value="GAV00756.1"/>
    <property type="molecule type" value="Genomic_DNA"/>
</dbReference>
<comment type="caution">
    <text evidence="3">The sequence shown here is derived from an EMBL/GenBank/DDBJ whole genome shotgun (WGS) entry which is preliminary data.</text>
</comment>
<reference evidence="3 4" key="1">
    <citation type="journal article" date="2016" name="Nat. Commun.">
        <title>Extremotolerant tardigrade genome and improved radiotolerance of human cultured cells by tardigrade-unique protein.</title>
        <authorList>
            <person name="Hashimoto T."/>
            <person name="Horikawa D.D."/>
            <person name="Saito Y."/>
            <person name="Kuwahara H."/>
            <person name="Kozuka-Hata H."/>
            <person name="Shin-I T."/>
            <person name="Minakuchi Y."/>
            <person name="Ohishi K."/>
            <person name="Motoyama A."/>
            <person name="Aizu T."/>
            <person name="Enomoto A."/>
            <person name="Kondo K."/>
            <person name="Tanaka S."/>
            <person name="Hara Y."/>
            <person name="Koshikawa S."/>
            <person name="Sagara H."/>
            <person name="Miura T."/>
            <person name="Yokobori S."/>
            <person name="Miyagawa K."/>
            <person name="Suzuki Y."/>
            <person name="Kubo T."/>
            <person name="Oyama M."/>
            <person name="Kohara Y."/>
            <person name="Fujiyama A."/>
            <person name="Arakawa K."/>
            <person name="Katayama T."/>
            <person name="Toyoda A."/>
            <person name="Kunieda T."/>
        </authorList>
    </citation>
    <scope>NUCLEOTIDE SEQUENCE [LARGE SCALE GENOMIC DNA]</scope>
    <source>
        <strain evidence="3 4">YOKOZUNA-1</strain>
    </source>
</reference>
<dbReference type="PANTHER" id="PTHR11937">
    <property type="entry name" value="ACTIN"/>
    <property type="match status" value="1"/>
</dbReference>
<sequence length="432" mass="47857">MAAATPPRFAVQRSPVILEMGSKFIKVGFAGDPSPLAIIPSVGKLPGGKLVSLMNESITPAERLEMFTMFLSDVYFKVLQTNAKDRKIFVLLNLFDTHSLQKTLMSVLITALEVPAVCFVSPHMTIFPSIGPLHTGLIVDIGSVTRLIPVSHNSSIVGAWDLLPGMGFAGLVKHFKDILPNGSQVTSAKLQAGDDHSDNFEDSLNSSLRSEATPESSRSEDLIQELNVSDVCLELINRWLACTTFSRSKRLLAGEKYGPDFPPFPDIPLRFNTVDGTKSYELCLTGRQLEETMEVFFQPNIDGETLPSAILKVILKCPIDLRRAMMENIIVVGGMAAVKNFIPRINSELYAMVKEAEFAEKFQNPTFRFVSTGKVPPNIVAWRGCSILVHADYFPDNASFSRDDYLLRASPHNVSNLLKEWCYVGKDRRISR</sequence>